<protein>
    <recommendedName>
        <fullName evidence="2">Protein MEMO1</fullName>
    </recommendedName>
    <alternativeName>
        <fullName evidence="3">Mediator of ErbB2-driven cell motility 1</fullName>
    </alternativeName>
</protein>
<sequence length="378" mass="43131">MASALFLSGLSSLNTEQVLEIMNAVGQVLSEFNLLSTLSKNILELFMVDFKHVDACMLLEQAGLFGMKSNGIDINYMKNFERLYEGAGMWLSDSHLARYELDGPQLNAQLEGWLSQVQSTKRPARAIIAPHAGYTYCGSCAAHAYKQVDPSITRRIFILGPSHHVPLSRCALSSVDIYRTPLYDLRIDQKIYGELWKTGMFERMSLQTDEDEHSIEMHLPYTAKAMESHKDEFTIIPVLVGALSESKEQEFGKLFSKYLAEPSNLFVVSSDFCHWGQRFRYSYYDESQGEIYRSIEHLDKMGMSIIEQLDPVSFSNYLKKYHNTICGRHPIGVLLNAITELQKNGMNMSFSFLNYAQSSQCRNWQDSSIIESYFKLID</sequence>
<dbReference type="Gene3D" id="3.40.830.10">
    <property type="entry name" value="LigB-like"/>
    <property type="match status" value="1"/>
</dbReference>
<keyword evidence="5" id="KW-1185">Reference proteome</keyword>
<dbReference type="FunFam" id="3.40.830.10:FF:000002">
    <property type="entry name" value="MEMO1 isoform 1"/>
    <property type="match status" value="1"/>
</dbReference>
<dbReference type="EMBL" id="VBQZ03000065">
    <property type="protein sequence ID" value="MXQ90808.1"/>
    <property type="molecule type" value="Genomic_DNA"/>
</dbReference>
<accession>A0A6B0RL39</accession>
<evidence type="ECO:0000256" key="2">
    <source>
        <dbReference type="ARBA" id="ARBA00016657"/>
    </source>
</evidence>
<dbReference type="PANTHER" id="PTHR11060:SF0">
    <property type="entry name" value="PROTEIN MEMO1"/>
    <property type="match status" value="1"/>
</dbReference>
<gene>
    <name evidence="4" type="ORF">E5288_WYG019518</name>
</gene>
<evidence type="ECO:0000313" key="5">
    <source>
        <dbReference type="Proteomes" id="UP000322234"/>
    </source>
</evidence>
<organism evidence="4 5">
    <name type="scientific">Bos mutus</name>
    <name type="common">wild yak</name>
    <dbReference type="NCBI Taxonomy" id="72004"/>
    <lineage>
        <taxon>Eukaryota</taxon>
        <taxon>Metazoa</taxon>
        <taxon>Chordata</taxon>
        <taxon>Craniata</taxon>
        <taxon>Vertebrata</taxon>
        <taxon>Euteleostomi</taxon>
        <taxon>Mammalia</taxon>
        <taxon>Eutheria</taxon>
        <taxon>Laurasiatheria</taxon>
        <taxon>Artiodactyla</taxon>
        <taxon>Ruminantia</taxon>
        <taxon>Pecora</taxon>
        <taxon>Bovidae</taxon>
        <taxon>Bovinae</taxon>
        <taxon>Bos</taxon>
    </lineage>
</organism>
<proteinExistence type="inferred from homology"/>
<evidence type="ECO:0000313" key="4">
    <source>
        <dbReference type="EMBL" id="MXQ90808.1"/>
    </source>
</evidence>
<evidence type="ECO:0000256" key="3">
    <source>
        <dbReference type="ARBA" id="ARBA00030837"/>
    </source>
</evidence>
<comment type="similarity">
    <text evidence="1">Belongs to the MEMO1 family.</text>
</comment>
<dbReference type="Pfam" id="PF01875">
    <property type="entry name" value="Memo"/>
    <property type="match status" value="1"/>
</dbReference>
<comment type="caution">
    <text evidence="4">The sequence shown here is derived from an EMBL/GenBank/DDBJ whole genome shotgun (WGS) entry which is preliminary data.</text>
</comment>
<dbReference type="Proteomes" id="UP000322234">
    <property type="component" value="Unassembled WGS sequence"/>
</dbReference>
<reference evidence="4" key="1">
    <citation type="submission" date="2019-10" db="EMBL/GenBank/DDBJ databases">
        <title>The sequence and de novo assembly of the wild yak genome.</title>
        <authorList>
            <person name="Liu Y."/>
        </authorList>
    </citation>
    <scope>NUCLEOTIDE SEQUENCE [LARGE SCALE GENOMIC DNA]</scope>
    <source>
        <strain evidence="4">WY2019</strain>
    </source>
</reference>
<dbReference type="HAMAP" id="MF_00055">
    <property type="entry name" value="MEMO1"/>
    <property type="match status" value="1"/>
</dbReference>
<dbReference type="PANTHER" id="PTHR11060">
    <property type="entry name" value="PROTEIN MEMO1"/>
    <property type="match status" value="1"/>
</dbReference>
<dbReference type="CDD" id="cd07361">
    <property type="entry name" value="MEMO_like"/>
    <property type="match status" value="1"/>
</dbReference>
<evidence type="ECO:0000256" key="1">
    <source>
        <dbReference type="ARBA" id="ARBA00006315"/>
    </source>
</evidence>
<dbReference type="NCBIfam" id="TIGR04336">
    <property type="entry name" value="AmmeMemoSam_B"/>
    <property type="match status" value="1"/>
</dbReference>
<dbReference type="InterPro" id="IPR002737">
    <property type="entry name" value="MEMO1_fam"/>
</dbReference>
<dbReference type="AlphaFoldDB" id="A0A6B0RL39"/>
<name>A0A6B0RL39_9CETA</name>